<dbReference type="GO" id="GO:0007030">
    <property type="term" value="P:Golgi organization"/>
    <property type="evidence" value="ECO:0007669"/>
    <property type="project" value="InterPro"/>
</dbReference>
<evidence type="ECO:0000313" key="2">
    <source>
        <dbReference type="Proteomes" id="UP000234681"/>
    </source>
</evidence>
<dbReference type="Proteomes" id="UP000234681">
    <property type="component" value="Chromosome X"/>
</dbReference>
<name>A6JZX0_RAT</name>
<dbReference type="PANTHER" id="PTHR13066">
    <property type="entry name" value="BASIC LEUCINE ZIPPER NUCLEAR FACTOR 1 BLZF1 PROTEIN"/>
    <property type="match status" value="1"/>
</dbReference>
<proteinExistence type="predicted"/>
<dbReference type="PANTHER" id="PTHR13066:SF2">
    <property type="entry name" value="GOLGIN-45"/>
    <property type="match status" value="1"/>
</dbReference>
<reference evidence="1 2" key="1">
    <citation type="submission" date="2005-09" db="EMBL/GenBank/DDBJ databases">
        <authorList>
            <person name="Mural R.J."/>
            <person name="Li P.W."/>
            <person name="Adams M.D."/>
            <person name="Amanatides P.G."/>
            <person name="Baden-Tillson H."/>
            <person name="Barnstead M."/>
            <person name="Chin S.H."/>
            <person name="Dew I."/>
            <person name="Evans C.A."/>
            <person name="Ferriera S."/>
            <person name="Flanigan M."/>
            <person name="Fosler C."/>
            <person name="Glodek A."/>
            <person name="Gu Z."/>
            <person name="Holt R.A."/>
            <person name="Jennings D."/>
            <person name="Kraft C.L."/>
            <person name="Lu F."/>
            <person name="Nguyen T."/>
            <person name="Nusskern D.R."/>
            <person name="Pfannkoch C.M."/>
            <person name="Sitter C."/>
            <person name="Sutton G.G."/>
            <person name="Venter J.C."/>
            <person name="Wang Z."/>
            <person name="Woodage T."/>
            <person name="Zheng X.H."/>
            <person name="Zhong F."/>
        </authorList>
    </citation>
    <scope>NUCLEOTIDE SEQUENCE [LARGE SCALE GENOMIC DNA]</scope>
    <source>
        <strain>BN</strain>
        <strain evidence="2">Sprague-Dawley</strain>
    </source>
</reference>
<sequence>MISTQKILEELLVSLQWEREQTYSSNTESHSTADPALTNHRLAEAIHVHLLGNVGISHQKKIPATVEFCSTSAEKVAEKILWILVSVAYTKSSPDNAFAESTLLATKKNIGRFHPYTRYENITFNCCSHCQGELVAL</sequence>
<dbReference type="EMBL" id="CH474009">
    <property type="protein sequence ID" value="EDL97665.1"/>
    <property type="molecule type" value="Genomic_DNA"/>
</dbReference>
<gene>
    <name evidence="1" type="ORF">rCG_64296</name>
</gene>
<protein>
    <submittedName>
        <fullName evidence="1">RCG64296</fullName>
    </submittedName>
</protein>
<evidence type="ECO:0000313" key="1">
    <source>
        <dbReference type="EMBL" id="EDL97665.1"/>
    </source>
</evidence>
<dbReference type="GO" id="GO:0043001">
    <property type="term" value="P:Golgi to plasma membrane protein transport"/>
    <property type="evidence" value="ECO:0007669"/>
    <property type="project" value="InterPro"/>
</dbReference>
<accession>A6JZX0</accession>
<organism evidence="1 2">
    <name type="scientific">Rattus norvegicus</name>
    <name type="common">Rat</name>
    <dbReference type="NCBI Taxonomy" id="10116"/>
    <lineage>
        <taxon>Eukaryota</taxon>
        <taxon>Metazoa</taxon>
        <taxon>Chordata</taxon>
        <taxon>Craniata</taxon>
        <taxon>Vertebrata</taxon>
        <taxon>Euteleostomi</taxon>
        <taxon>Mammalia</taxon>
        <taxon>Eutheria</taxon>
        <taxon>Euarchontoglires</taxon>
        <taxon>Glires</taxon>
        <taxon>Rodentia</taxon>
        <taxon>Myomorpha</taxon>
        <taxon>Muroidea</taxon>
        <taxon>Muridae</taxon>
        <taxon>Murinae</taxon>
        <taxon>Rattus</taxon>
    </lineage>
</organism>
<dbReference type="AlphaFoldDB" id="A6JZX0"/>
<dbReference type="InterPro" id="IPR027095">
    <property type="entry name" value="Golgin-45"/>
</dbReference>